<evidence type="ECO:0000313" key="1">
    <source>
        <dbReference type="EMBL" id="KAK4123753.1"/>
    </source>
</evidence>
<name>A0AAN6TZT7_9PEZI</name>
<comment type="caution">
    <text evidence="1">The sequence shown here is derived from an EMBL/GenBank/DDBJ whole genome shotgun (WGS) entry which is preliminary data.</text>
</comment>
<dbReference type="RefSeq" id="XP_062647524.1">
    <property type="nucleotide sequence ID" value="XM_062787308.1"/>
</dbReference>
<organism evidence="1 2">
    <name type="scientific">Parathielavia appendiculata</name>
    <dbReference type="NCBI Taxonomy" id="2587402"/>
    <lineage>
        <taxon>Eukaryota</taxon>
        <taxon>Fungi</taxon>
        <taxon>Dikarya</taxon>
        <taxon>Ascomycota</taxon>
        <taxon>Pezizomycotina</taxon>
        <taxon>Sordariomycetes</taxon>
        <taxon>Sordariomycetidae</taxon>
        <taxon>Sordariales</taxon>
        <taxon>Chaetomiaceae</taxon>
        <taxon>Parathielavia</taxon>
    </lineage>
</organism>
<keyword evidence="2" id="KW-1185">Reference proteome</keyword>
<dbReference type="EMBL" id="MU853228">
    <property type="protein sequence ID" value="KAK4123753.1"/>
    <property type="molecule type" value="Genomic_DNA"/>
</dbReference>
<reference evidence="1" key="1">
    <citation type="journal article" date="2023" name="Mol. Phylogenet. Evol.">
        <title>Genome-scale phylogeny and comparative genomics of the fungal order Sordariales.</title>
        <authorList>
            <person name="Hensen N."/>
            <person name="Bonometti L."/>
            <person name="Westerberg I."/>
            <person name="Brannstrom I.O."/>
            <person name="Guillou S."/>
            <person name="Cros-Aarteil S."/>
            <person name="Calhoun S."/>
            <person name="Haridas S."/>
            <person name="Kuo A."/>
            <person name="Mondo S."/>
            <person name="Pangilinan J."/>
            <person name="Riley R."/>
            <person name="LaButti K."/>
            <person name="Andreopoulos B."/>
            <person name="Lipzen A."/>
            <person name="Chen C."/>
            <person name="Yan M."/>
            <person name="Daum C."/>
            <person name="Ng V."/>
            <person name="Clum A."/>
            <person name="Steindorff A."/>
            <person name="Ohm R.A."/>
            <person name="Martin F."/>
            <person name="Silar P."/>
            <person name="Natvig D.O."/>
            <person name="Lalanne C."/>
            <person name="Gautier V."/>
            <person name="Ament-Velasquez S.L."/>
            <person name="Kruys A."/>
            <person name="Hutchinson M.I."/>
            <person name="Powell A.J."/>
            <person name="Barry K."/>
            <person name="Miller A.N."/>
            <person name="Grigoriev I.V."/>
            <person name="Debuchy R."/>
            <person name="Gladieux P."/>
            <person name="Hiltunen Thoren M."/>
            <person name="Johannesson H."/>
        </authorList>
    </citation>
    <scope>NUCLEOTIDE SEQUENCE</scope>
    <source>
        <strain evidence="1">CBS 731.68</strain>
    </source>
</reference>
<dbReference type="Proteomes" id="UP001302602">
    <property type="component" value="Unassembled WGS sequence"/>
</dbReference>
<proteinExistence type="predicted"/>
<gene>
    <name evidence="1" type="ORF">N657DRAFT_423532</name>
</gene>
<sequence>MATGRGTAVNLSPSATLFLSPSQGSSAKLVNAFIFGSCRVVASSLKPRAGSLLLRGISYYNPYMRLEVESSMPKKQHSGFPLRRHCHRLPSFLRPASTKLGAAAALPEDTISSTGFECRTKCQENGQFVV</sequence>
<dbReference type="GeneID" id="87824078"/>
<protein>
    <submittedName>
        <fullName evidence="1">Uncharacterized protein</fullName>
    </submittedName>
</protein>
<accession>A0AAN6TZT7</accession>
<dbReference type="AlphaFoldDB" id="A0AAN6TZT7"/>
<evidence type="ECO:0000313" key="2">
    <source>
        <dbReference type="Proteomes" id="UP001302602"/>
    </source>
</evidence>
<reference evidence="1" key="2">
    <citation type="submission" date="2023-05" db="EMBL/GenBank/DDBJ databases">
        <authorList>
            <consortium name="Lawrence Berkeley National Laboratory"/>
            <person name="Steindorff A."/>
            <person name="Hensen N."/>
            <person name="Bonometti L."/>
            <person name="Westerberg I."/>
            <person name="Brannstrom I.O."/>
            <person name="Guillou S."/>
            <person name="Cros-Aarteil S."/>
            <person name="Calhoun S."/>
            <person name="Haridas S."/>
            <person name="Kuo A."/>
            <person name="Mondo S."/>
            <person name="Pangilinan J."/>
            <person name="Riley R."/>
            <person name="Labutti K."/>
            <person name="Andreopoulos B."/>
            <person name="Lipzen A."/>
            <person name="Chen C."/>
            <person name="Yanf M."/>
            <person name="Daum C."/>
            <person name="Ng V."/>
            <person name="Clum A."/>
            <person name="Ohm R."/>
            <person name="Martin F."/>
            <person name="Silar P."/>
            <person name="Natvig D."/>
            <person name="Lalanne C."/>
            <person name="Gautier V."/>
            <person name="Ament-Velasquez S.L."/>
            <person name="Kruys A."/>
            <person name="Hutchinson M.I."/>
            <person name="Powell A.J."/>
            <person name="Barry K."/>
            <person name="Miller A.N."/>
            <person name="Grigoriev I.V."/>
            <person name="Debuchy R."/>
            <person name="Gladieux P."/>
            <person name="Thoren M.H."/>
            <person name="Johannesson H."/>
        </authorList>
    </citation>
    <scope>NUCLEOTIDE SEQUENCE</scope>
    <source>
        <strain evidence="1">CBS 731.68</strain>
    </source>
</reference>